<accession>A0A5C3NP20</accession>
<feature type="region of interest" description="Disordered" evidence="1">
    <location>
        <begin position="1"/>
        <end position="25"/>
    </location>
</feature>
<gene>
    <name evidence="2" type="ORF">K466DRAFT_571093</name>
</gene>
<dbReference type="AlphaFoldDB" id="A0A5C3NP20"/>
<feature type="region of interest" description="Disordered" evidence="1">
    <location>
        <begin position="273"/>
        <end position="325"/>
    </location>
</feature>
<feature type="compositionally biased region" description="Basic residues" evidence="1">
    <location>
        <begin position="284"/>
        <end position="309"/>
    </location>
</feature>
<name>A0A5C3NP20_9APHY</name>
<protein>
    <submittedName>
        <fullName evidence="2">Uncharacterized protein</fullName>
    </submittedName>
</protein>
<organism evidence="2 3">
    <name type="scientific">Polyporus arcularius HHB13444</name>
    <dbReference type="NCBI Taxonomy" id="1314778"/>
    <lineage>
        <taxon>Eukaryota</taxon>
        <taxon>Fungi</taxon>
        <taxon>Dikarya</taxon>
        <taxon>Basidiomycota</taxon>
        <taxon>Agaricomycotina</taxon>
        <taxon>Agaricomycetes</taxon>
        <taxon>Polyporales</taxon>
        <taxon>Polyporaceae</taxon>
        <taxon>Polyporus</taxon>
    </lineage>
</organism>
<evidence type="ECO:0000256" key="1">
    <source>
        <dbReference type="SAM" id="MobiDB-lite"/>
    </source>
</evidence>
<feature type="non-terminal residue" evidence="2">
    <location>
        <position position="325"/>
    </location>
</feature>
<evidence type="ECO:0000313" key="2">
    <source>
        <dbReference type="EMBL" id="TFK78048.1"/>
    </source>
</evidence>
<proteinExistence type="predicted"/>
<dbReference type="Proteomes" id="UP000308197">
    <property type="component" value="Unassembled WGS sequence"/>
</dbReference>
<feature type="compositionally biased region" description="Basic residues" evidence="1">
    <location>
        <begin position="1"/>
        <end position="17"/>
    </location>
</feature>
<keyword evidence="3" id="KW-1185">Reference proteome</keyword>
<dbReference type="InParanoid" id="A0A5C3NP20"/>
<sequence>MGRTRTPRTSRSSRPRKATSTPRTSRSKYPLILRALCDNDAATRLPYDHWTLHSHRCFKCHNIGEQFDRTVYLRGRAGWHIRVCRKCSFHYYPPQPPPTDKFVQMIEAKRDELQADHAEASPLAHSNSASGENMFSAMSAAGSTVFSPVPSPATPSLVEASSSASSSRTKSRSGQTPADIARDEQAARELQRKINMCVGEDDWTEDMFYNVVNSPTKTALDIARDAALARSLQEQDAIPKILLTLRQSPTIFQTNEGRERISQVTKTSQRFMGVAPSAPTTLSKRTRRGHAKGKANAKGKGNSKGKAHLPKTPSTPAQRTPQPFP</sequence>
<feature type="compositionally biased region" description="Polar residues" evidence="1">
    <location>
        <begin position="312"/>
        <end position="325"/>
    </location>
</feature>
<feature type="region of interest" description="Disordered" evidence="1">
    <location>
        <begin position="149"/>
        <end position="185"/>
    </location>
</feature>
<dbReference type="EMBL" id="ML212859">
    <property type="protein sequence ID" value="TFK78048.1"/>
    <property type="molecule type" value="Genomic_DNA"/>
</dbReference>
<reference evidence="2 3" key="1">
    <citation type="journal article" date="2019" name="Nat. Ecol. Evol.">
        <title>Megaphylogeny resolves global patterns of mushroom evolution.</title>
        <authorList>
            <person name="Varga T."/>
            <person name="Krizsan K."/>
            <person name="Foldi C."/>
            <person name="Dima B."/>
            <person name="Sanchez-Garcia M."/>
            <person name="Sanchez-Ramirez S."/>
            <person name="Szollosi G.J."/>
            <person name="Szarkandi J.G."/>
            <person name="Papp V."/>
            <person name="Albert L."/>
            <person name="Andreopoulos W."/>
            <person name="Angelini C."/>
            <person name="Antonin V."/>
            <person name="Barry K.W."/>
            <person name="Bougher N.L."/>
            <person name="Buchanan P."/>
            <person name="Buyck B."/>
            <person name="Bense V."/>
            <person name="Catcheside P."/>
            <person name="Chovatia M."/>
            <person name="Cooper J."/>
            <person name="Damon W."/>
            <person name="Desjardin D."/>
            <person name="Finy P."/>
            <person name="Geml J."/>
            <person name="Haridas S."/>
            <person name="Hughes K."/>
            <person name="Justo A."/>
            <person name="Karasinski D."/>
            <person name="Kautmanova I."/>
            <person name="Kiss B."/>
            <person name="Kocsube S."/>
            <person name="Kotiranta H."/>
            <person name="LaButti K.M."/>
            <person name="Lechner B.E."/>
            <person name="Liimatainen K."/>
            <person name="Lipzen A."/>
            <person name="Lukacs Z."/>
            <person name="Mihaltcheva S."/>
            <person name="Morgado L.N."/>
            <person name="Niskanen T."/>
            <person name="Noordeloos M.E."/>
            <person name="Ohm R.A."/>
            <person name="Ortiz-Santana B."/>
            <person name="Ovrebo C."/>
            <person name="Racz N."/>
            <person name="Riley R."/>
            <person name="Savchenko A."/>
            <person name="Shiryaev A."/>
            <person name="Soop K."/>
            <person name="Spirin V."/>
            <person name="Szebenyi C."/>
            <person name="Tomsovsky M."/>
            <person name="Tulloss R.E."/>
            <person name="Uehling J."/>
            <person name="Grigoriev I.V."/>
            <person name="Vagvolgyi C."/>
            <person name="Papp T."/>
            <person name="Martin F.M."/>
            <person name="Miettinen O."/>
            <person name="Hibbett D.S."/>
            <person name="Nagy L.G."/>
        </authorList>
    </citation>
    <scope>NUCLEOTIDE SEQUENCE [LARGE SCALE GENOMIC DNA]</scope>
    <source>
        <strain evidence="2 3">HHB13444</strain>
    </source>
</reference>
<evidence type="ECO:0000313" key="3">
    <source>
        <dbReference type="Proteomes" id="UP000308197"/>
    </source>
</evidence>